<dbReference type="Gene3D" id="3.30.1360.130">
    <property type="entry name" value="Dipeptide transport protein"/>
    <property type="match status" value="1"/>
</dbReference>
<evidence type="ECO:0000313" key="1">
    <source>
        <dbReference type="EMBL" id="MFD0960066.1"/>
    </source>
</evidence>
<sequence>MKVYVSVDMEGISGIMLREQLFRGEALYEEARRLLTLEVNAVTEALVEAGATQIIVKDAHGSGYNLLTELLHPAAEYAMGATRIENRFPGLTSDFAAALLIGYHAMGGTREAVRDHTMSSSGWQSVQLNGKMIGEIGMDALLFGLQGVPVCFVSGDDKTCKEAVEQLGHVSVYATKTATGRHSALIKPPVRSHAELKEAVKAAVKNVSAHYQPYALPGPYEMTMRFLHTEQADSRRYDNVHSERIDGVTARYRHESLTDLLAMVFS</sequence>
<comment type="caution">
    <text evidence="1">The sequence shown here is derived from an EMBL/GenBank/DDBJ whole genome shotgun (WGS) entry which is preliminary data.</text>
</comment>
<reference evidence="2" key="1">
    <citation type="journal article" date="2019" name="Int. J. Syst. Evol. Microbiol.">
        <title>The Global Catalogue of Microorganisms (GCM) 10K type strain sequencing project: providing services to taxonomists for standard genome sequencing and annotation.</title>
        <authorList>
            <consortium name="The Broad Institute Genomics Platform"/>
            <consortium name="The Broad Institute Genome Sequencing Center for Infectious Disease"/>
            <person name="Wu L."/>
            <person name="Ma J."/>
        </authorList>
    </citation>
    <scope>NUCLEOTIDE SEQUENCE [LARGE SCALE GENOMIC DNA]</scope>
    <source>
        <strain evidence="2">CCUG 59129</strain>
    </source>
</reference>
<proteinExistence type="predicted"/>
<evidence type="ECO:0000313" key="2">
    <source>
        <dbReference type="Proteomes" id="UP001596989"/>
    </source>
</evidence>
<dbReference type="Pfam" id="PF04951">
    <property type="entry name" value="Peptidase_M55"/>
    <property type="match status" value="1"/>
</dbReference>
<dbReference type="PIRSF" id="PIRSF015853">
    <property type="entry name" value="Pep_DppA"/>
    <property type="match status" value="1"/>
</dbReference>
<accession>A0ABW3HRF8</accession>
<dbReference type="Gene3D" id="3.40.50.10780">
    <property type="entry name" value="Dipeptide transport protein"/>
    <property type="match status" value="1"/>
</dbReference>
<dbReference type="Proteomes" id="UP001596989">
    <property type="component" value="Unassembled WGS sequence"/>
</dbReference>
<protein>
    <submittedName>
        <fullName evidence="1">M55 family metallopeptidase</fullName>
    </submittedName>
</protein>
<name>A0ABW3HRF8_9BACL</name>
<gene>
    <name evidence="1" type="ORF">ACFQ2I_11735</name>
</gene>
<dbReference type="EMBL" id="JBHTJZ010000012">
    <property type="protein sequence ID" value="MFD0960066.1"/>
    <property type="molecule type" value="Genomic_DNA"/>
</dbReference>
<dbReference type="SUPFAM" id="SSF63992">
    <property type="entry name" value="Dipeptide transport protein"/>
    <property type="match status" value="1"/>
</dbReference>
<dbReference type="InterPro" id="IPR036177">
    <property type="entry name" value="Peptidase_M55_sf"/>
</dbReference>
<keyword evidence="2" id="KW-1185">Reference proteome</keyword>
<dbReference type="CDD" id="cd08663">
    <property type="entry name" value="DAP_dppA_1"/>
    <property type="match status" value="1"/>
</dbReference>
<dbReference type="RefSeq" id="WP_377564398.1">
    <property type="nucleotide sequence ID" value="NZ_JBHTJZ010000012.1"/>
</dbReference>
<dbReference type="InterPro" id="IPR007035">
    <property type="entry name" value="Peptidase_M55"/>
</dbReference>
<organism evidence="1 2">
    <name type="scientific">Paenibacillus chungangensis</name>
    <dbReference type="NCBI Taxonomy" id="696535"/>
    <lineage>
        <taxon>Bacteria</taxon>
        <taxon>Bacillati</taxon>
        <taxon>Bacillota</taxon>
        <taxon>Bacilli</taxon>
        <taxon>Bacillales</taxon>
        <taxon>Paenibacillaceae</taxon>
        <taxon>Paenibacillus</taxon>
    </lineage>
</organism>
<dbReference type="InterPro" id="IPR027476">
    <property type="entry name" value="DppA_N"/>
</dbReference>